<feature type="coiled-coil region" evidence="1">
    <location>
        <begin position="34"/>
        <end position="61"/>
    </location>
</feature>
<proteinExistence type="predicted"/>
<dbReference type="AlphaFoldDB" id="A0A0G0FA60"/>
<evidence type="ECO:0000256" key="1">
    <source>
        <dbReference type="SAM" id="Coils"/>
    </source>
</evidence>
<sequence>MADQDLVIEGETVEESPGTDNSSSQILLNMEGLIKNHITTIDKLSEELKKHKEMLDDIFSNDKTYQEHLEKAKEASKIKQVTRQQILRQPQAGELDKKVKEMKAQIKENQQSLSDYLQEYARMSGVSEIEGDDGEVREIVYSAKLRKKSSIFAR</sequence>
<feature type="compositionally biased region" description="Acidic residues" evidence="2">
    <location>
        <begin position="1"/>
        <end position="14"/>
    </location>
</feature>
<dbReference type="EMBL" id="LBSJ01000029">
    <property type="protein sequence ID" value="KKQ14797.1"/>
    <property type="molecule type" value="Genomic_DNA"/>
</dbReference>
<comment type="caution">
    <text evidence="3">The sequence shown here is derived from an EMBL/GenBank/DDBJ whole genome shotgun (WGS) entry which is preliminary data.</text>
</comment>
<protein>
    <submittedName>
        <fullName evidence="3">Uncharacterized protein</fullName>
    </submittedName>
</protein>
<evidence type="ECO:0000313" key="4">
    <source>
        <dbReference type="Proteomes" id="UP000034448"/>
    </source>
</evidence>
<dbReference type="Proteomes" id="UP000034448">
    <property type="component" value="Unassembled WGS sequence"/>
</dbReference>
<evidence type="ECO:0000313" key="3">
    <source>
        <dbReference type="EMBL" id="KKQ14797.1"/>
    </source>
</evidence>
<name>A0A0G0FA60_9BACT</name>
<feature type="coiled-coil region" evidence="1">
    <location>
        <begin position="92"/>
        <end position="119"/>
    </location>
</feature>
<evidence type="ECO:0000256" key="2">
    <source>
        <dbReference type="SAM" id="MobiDB-lite"/>
    </source>
</evidence>
<keyword evidence="1" id="KW-0175">Coiled coil</keyword>
<reference evidence="3 4" key="1">
    <citation type="journal article" date="2015" name="Nature">
        <title>rRNA introns, odd ribosomes, and small enigmatic genomes across a large radiation of phyla.</title>
        <authorList>
            <person name="Brown C.T."/>
            <person name="Hug L.A."/>
            <person name="Thomas B.C."/>
            <person name="Sharon I."/>
            <person name="Castelle C.J."/>
            <person name="Singh A."/>
            <person name="Wilkins M.J."/>
            <person name="Williams K.H."/>
            <person name="Banfield J.F."/>
        </authorList>
    </citation>
    <scope>NUCLEOTIDE SEQUENCE [LARGE SCALE GENOMIC DNA]</scope>
</reference>
<accession>A0A0G0FA60</accession>
<feature type="region of interest" description="Disordered" evidence="2">
    <location>
        <begin position="1"/>
        <end position="24"/>
    </location>
</feature>
<organism evidence="3 4">
    <name type="scientific">Candidatus Daviesbacteria bacterium GW2011_GWA1_36_8</name>
    <dbReference type="NCBI Taxonomy" id="1618417"/>
    <lineage>
        <taxon>Bacteria</taxon>
        <taxon>Candidatus Daviesiibacteriota</taxon>
    </lineage>
</organism>
<gene>
    <name evidence="3" type="ORF">US28_C0029G0022</name>
</gene>